<dbReference type="Pfam" id="PF00704">
    <property type="entry name" value="Glyco_hydro_18"/>
    <property type="match status" value="1"/>
</dbReference>
<evidence type="ECO:0000256" key="4">
    <source>
        <dbReference type="ARBA" id="ARBA00022801"/>
    </source>
</evidence>
<feature type="compositionally biased region" description="Low complexity" evidence="10">
    <location>
        <begin position="466"/>
        <end position="477"/>
    </location>
</feature>
<keyword evidence="6" id="KW-0119">Carbohydrate metabolism</keyword>
<evidence type="ECO:0000256" key="8">
    <source>
        <dbReference type="ARBA" id="ARBA00023326"/>
    </source>
</evidence>
<keyword evidence="7 9" id="KW-0326">Glycosidase</keyword>
<evidence type="ECO:0000256" key="10">
    <source>
        <dbReference type="SAM" id="MobiDB-lite"/>
    </source>
</evidence>
<dbReference type="Gene3D" id="3.10.50.10">
    <property type="match status" value="1"/>
</dbReference>
<dbReference type="Proteomes" id="UP001050691">
    <property type="component" value="Unassembled WGS sequence"/>
</dbReference>
<dbReference type="GO" id="GO:0006032">
    <property type="term" value="P:chitin catabolic process"/>
    <property type="evidence" value="ECO:0007669"/>
    <property type="project" value="UniProtKB-KW"/>
</dbReference>
<feature type="domain" description="GH18" evidence="11">
    <location>
        <begin position="51"/>
        <end position="419"/>
    </location>
</feature>
<dbReference type="PROSITE" id="PS51910">
    <property type="entry name" value="GH18_2"/>
    <property type="match status" value="1"/>
</dbReference>
<dbReference type="InterPro" id="IPR017853">
    <property type="entry name" value="GH"/>
</dbReference>
<evidence type="ECO:0000256" key="2">
    <source>
        <dbReference type="ARBA" id="ARBA00008682"/>
    </source>
</evidence>
<accession>A0AAV5ACG7</accession>
<keyword evidence="4 9" id="KW-0378">Hydrolase</keyword>
<dbReference type="InterPro" id="IPR050314">
    <property type="entry name" value="Glycosyl_Hydrlase_18"/>
</dbReference>
<dbReference type="EMBL" id="BPWL01000007">
    <property type="protein sequence ID" value="GJJ12346.1"/>
    <property type="molecule type" value="Genomic_DNA"/>
</dbReference>
<dbReference type="Gene3D" id="3.20.20.80">
    <property type="entry name" value="Glycosidases"/>
    <property type="match status" value="1"/>
</dbReference>
<gene>
    <name evidence="12" type="ORF">Clacol_006587</name>
</gene>
<dbReference type="PROSITE" id="PS01095">
    <property type="entry name" value="GH18_1"/>
    <property type="match status" value="1"/>
</dbReference>
<sequence>MAEAPETFSANTTQVMRRPANYKSQLHPNPPLVHNGSVAMRNTLQKRSAGYVSMGYFTNWGIYARNFQPTNIVSSTLTHILYAFADVDPNSGTISLTDTYADEQGNNLYGCLKQMYLLKMQKRTLKVLLSIGGWTYSQDGHFAFVTNASYRQTFVNDAVGMVEGINIFFKPSLAVLINYILDYGLDGIDLDFEYPSSSAQGTGFASLITELRTAFNQLAERKGDTVPYQITVAVSAGTANNEFLVVPTMDAAVSYWNLMAYDYAGSWSNVSDDQANLYGGQISNVSTDMAFKSYISRGATSSKITMGMPLYGRGFEQTAGIRQPYNGVGPGTWEAGVYDYKDLPFSGAQVIMETNNVASYSYDSSKEELISYDIPEVVQLKTKYILTNNMAGSMFWSLDSDKLANDSLVGTSASVLGTLDQTQNHLSYPDSIWTNIANNMGTLNSTSSSTSSSSSSMPSTSPPGGQPTSSSSSSTVPPSSPTAGNCADGDLWTAKWWTENDTRKKTDFHFNRI</sequence>
<protein>
    <recommendedName>
        <fullName evidence="3">chitinase</fullName>
        <ecNumber evidence="3">3.2.1.14</ecNumber>
    </recommendedName>
</protein>
<dbReference type="InterPro" id="IPR001579">
    <property type="entry name" value="Glyco_hydro_18_chit_AS"/>
</dbReference>
<dbReference type="InterPro" id="IPR011583">
    <property type="entry name" value="Chitinase_II/V-like_cat"/>
</dbReference>
<dbReference type="SMART" id="SM00636">
    <property type="entry name" value="Glyco_18"/>
    <property type="match status" value="1"/>
</dbReference>
<organism evidence="12 13">
    <name type="scientific">Clathrus columnatus</name>
    <dbReference type="NCBI Taxonomy" id="1419009"/>
    <lineage>
        <taxon>Eukaryota</taxon>
        <taxon>Fungi</taxon>
        <taxon>Dikarya</taxon>
        <taxon>Basidiomycota</taxon>
        <taxon>Agaricomycotina</taxon>
        <taxon>Agaricomycetes</taxon>
        <taxon>Phallomycetidae</taxon>
        <taxon>Phallales</taxon>
        <taxon>Clathraceae</taxon>
        <taxon>Clathrus</taxon>
    </lineage>
</organism>
<dbReference type="FunFam" id="3.10.50.10:FF:000005">
    <property type="entry name" value="Endochitinase B1"/>
    <property type="match status" value="1"/>
</dbReference>
<dbReference type="PANTHER" id="PTHR11177">
    <property type="entry name" value="CHITINASE"/>
    <property type="match status" value="1"/>
</dbReference>
<dbReference type="SUPFAM" id="SSF54556">
    <property type="entry name" value="Chitinase insertion domain"/>
    <property type="match status" value="1"/>
</dbReference>
<proteinExistence type="inferred from homology"/>
<evidence type="ECO:0000256" key="1">
    <source>
        <dbReference type="ARBA" id="ARBA00000822"/>
    </source>
</evidence>
<evidence type="ECO:0000256" key="9">
    <source>
        <dbReference type="RuleBase" id="RU000489"/>
    </source>
</evidence>
<evidence type="ECO:0000313" key="12">
    <source>
        <dbReference type="EMBL" id="GJJ12346.1"/>
    </source>
</evidence>
<dbReference type="InterPro" id="IPR001223">
    <property type="entry name" value="Glyco_hydro18_cat"/>
</dbReference>
<evidence type="ECO:0000256" key="3">
    <source>
        <dbReference type="ARBA" id="ARBA00012729"/>
    </source>
</evidence>
<evidence type="ECO:0000256" key="6">
    <source>
        <dbReference type="ARBA" id="ARBA00023277"/>
    </source>
</evidence>
<dbReference type="GO" id="GO:0000272">
    <property type="term" value="P:polysaccharide catabolic process"/>
    <property type="evidence" value="ECO:0007669"/>
    <property type="project" value="UniProtKB-KW"/>
</dbReference>
<feature type="region of interest" description="Disordered" evidence="10">
    <location>
        <begin position="444"/>
        <end position="487"/>
    </location>
</feature>
<reference evidence="12" key="1">
    <citation type="submission" date="2021-10" db="EMBL/GenBank/DDBJ databases">
        <title>De novo Genome Assembly of Clathrus columnatus (Basidiomycota, Fungi) Using Illumina and Nanopore Sequence Data.</title>
        <authorList>
            <person name="Ogiso-Tanaka E."/>
            <person name="Itagaki H."/>
            <person name="Hosoya T."/>
            <person name="Hosaka K."/>
        </authorList>
    </citation>
    <scope>NUCLEOTIDE SEQUENCE</scope>
    <source>
        <strain evidence="12">MO-923</strain>
    </source>
</reference>
<evidence type="ECO:0000256" key="7">
    <source>
        <dbReference type="ARBA" id="ARBA00023295"/>
    </source>
</evidence>
<keyword evidence="8" id="KW-0624">Polysaccharide degradation</keyword>
<keyword evidence="5" id="KW-0146">Chitin degradation</keyword>
<feature type="compositionally biased region" description="Low complexity" evidence="10">
    <location>
        <begin position="445"/>
        <end position="459"/>
    </location>
</feature>
<evidence type="ECO:0000259" key="11">
    <source>
        <dbReference type="PROSITE" id="PS51910"/>
    </source>
</evidence>
<dbReference type="AlphaFoldDB" id="A0AAV5ACG7"/>
<dbReference type="SUPFAM" id="SSF51445">
    <property type="entry name" value="(Trans)glycosidases"/>
    <property type="match status" value="1"/>
</dbReference>
<dbReference type="InterPro" id="IPR029070">
    <property type="entry name" value="Chitinase_insertion_sf"/>
</dbReference>
<evidence type="ECO:0000313" key="13">
    <source>
        <dbReference type="Proteomes" id="UP001050691"/>
    </source>
</evidence>
<dbReference type="EC" id="3.2.1.14" evidence="3"/>
<comment type="similarity">
    <text evidence="2">Belongs to the glycosyl hydrolase 18 family. Chitinase class V subfamily.</text>
</comment>
<evidence type="ECO:0000256" key="5">
    <source>
        <dbReference type="ARBA" id="ARBA00023024"/>
    </source>
</evidence>
<dbReference type="PANTHER" id="PTHR11177:SF317">
    <property type="entry name" value="CHITINASE 12-RELATED"/>
    <property type="match status" value="1"/>
</dbReference>
<name>A0AAV5ACG7_9AGAM</name>
<comment type="catalytic activity">
    <reaction evidence="1">
        <text>Random endo-hydrolysis of N-acetyl-beta-D-glucosaminide (1-&gt;4)-beta-linkages in chitin and chitodextrins.</text>
        <dbReference type="EC" id="3.2.1.14"/>
    </reaction>
</comment>
<keyword evidence="13" id="KW-1185">Reference proteome</keyword>
<comment type="caution">
    <text evidence="12">The sequence shown here is derived from an EMBL/GenBank/DDBJ whole genome shotgun (WGS) entry which is preliminary data.</text>
</comment>
<dbReference type="GO" id="GO:0005576">
    <property type="term" value="C:extracellular region"/>
    <property type="evidence" value="ECO:0007669"/>
    <property type="project" value="TreeGrafter"/>
</dbReference>
<dbReference type="GO" id="GO:0008061">
    <property type="term" value="F:chitin binding"/>
    <property type="evidence" value="ECO:0007669"/>
    <property type="project" value="InterPro"/>
</dbReference>
<dbReference type="GO" id="GO:0008843">
    <property type="term" value="F:endochitinase activity"/>
    <property type="evidence" value="ECO:0007669"/>
    <property type="project" value="UniProtKB-EC"/>
</dbReference>